<dbReference type="Gene3D" id="1.10.3020.20">
    <property type="match status" value="1"/>
</dbReference>
<dbReference type="EMBL" id="CP010945">
    <property type="protein sequence ID" value="AKV07976.1"/>
    <property type="molecule type" value="Genomic_DNA"/>
</dbReference>
<dbReference type="SUPFAM" id="SSF53474">
    <property type="entry name" value="alpha/beta-Hydrolases"/>
    <property type="match status" value="1"/>
</dbReference>
<dbReference type="InterPro" id="IPR013736">
    <property type="entry name" value="Xaa-Pro_dipept_C"/>
</dbReference>
<dbReference type="GO" id="GO:0008239">
    <property type="term" value="F:dipeptidyl-peptidase activity"/>
    <property type="evidence" value="ECO:0007669"/>
    <property type="project" value="InterPro"/>
</dbReference>
<dbReference type="NCBIfam" id="TIGR00976">
    <property type="entry name" value="CocE_NonD"/>
    <property type="match status" value="1"/>
</dbReference>
<dbReference type="SUPFAM" id="SSF49785">
    <property type="entry name" value="Galactose-binding domain-like"/>
    <property type="match status" value="1"/>
</dbReference>
<dbReference type="InterPro" id="IPR050585">
    <property type="entry name" value="Xaa-Pro_dipeptidyl-ppase/CocE"/>
</dbReference>
<protein>
    <submittedName>
        <fullName evidence="3">Hydrolase</fullName>
    </submittedName>
</protein>
<name>A0A0K1QQF2_PSEFL</name>
<evidence type="ECO:0000259" key="2">
    <source>
        <dbReference type="SMART" id="SM00939"/>
    </source>
</evidence>
<accession>A0A0K1QQF2</accession>
<sequence length="784" mass="86722">MSDTLQTFTHATALPAGDSGHDVCTLHTGVFSGPVAGLRYQTSTLNGMTNENGEFHYRKGERVAFLVGNTPIGSALGAPRLNLADIVSRVDGNINKLLDAGLTNIARFLCSLDRDGHLDGGICIDPAAHKIIGQYRLNFRHDISFSGLALNPVLEFEQDPLIASVLAELSAAGVFTDRTPRQLCHAATARNEVRRNILGILRFKDVRIPLKNGLHVYADVFRPAKPGRFPVIMNCGPYGRAFYHHSIADDADFVAHEDMEERYFHGNPEGQVFENHETANSVDWVPHDYVLVRVDGPGSGKNPGTLAPFGIETAEAFRDAIDWAGVQNWSNGNVGLWGMSYYAMSQHAAASLEPQHLKAMIAIGTDVDLYDEVAYTGGILNEEFFSHWYKAGVLAAVCGEPNAVDFIGMLKEATFKDSDTTKAFGPRSTILMNPDMSKVKVPLWAIACTTHMAHFHQLGSSEAYLATNTASKKIDFWEDWFTKAYSRTAIADHRAFFDHWLKGIDNGIMDTPPVRLEIRSGNGASYIQEEQEWPIARTNYPQWFFDTTPSDWQGDEHRDDFLRLSLTPQVVSGQADYSAQIPLALRTGIPPCFLPVKPPSVLEIWKTGISFISDPVTQDMVFAGYGKARLWVSSTSEDMDIFVSLRVLDENGLEVDYAGPTTMGMNVPNYPLAKGWLKASHRQVDASRTTEYTVKHTHLKADHAPLESDEVVMVEIEIIPNTALIRKGYRLRVDIQPFDGVDHGPRHGYDSACHDGARNTVYTGPDRQGFIQLPIVPAKAPLHL</sequence>
<dbReference type="InterPro" id="IPR029058">
    <property type="entry name" value="AB_hydrolase_fold"/>
</dbReference>
<dbReference type="RefSeq" id="WP_017337785.1">
    <property type="nucleotide sequence ID" value="NZ_CP010945.1"/>
</dbReference>
<dbReference type="PANTHER" id="PTHR43056:SF10">
    <property type="entry name" value="COCE_NOND FAMILY, PUTATIVE (AFU_ORTHOLOGUE AFUA_7G00600)-RELATED"/>
    <property type="match status" value="1"/>
</dbReference>
<feature type="domain" description="Xaa-Pro dipeptidyl-peptidase C-terminal" evidence="2">
    <location>
        <begin position="494"/>
        <end position="772"/>
    </location>
</feature>
<dbReference type="Pfam" id="PF02129">
    <property type="entry name" value="Peptidase_S15"/>
    <property type="match status" value="1"/>
</dbReference>
<dbReference type="Gene3D" id="2.60.120.260">
    <property type="entry name" value="Galactose-binding domain-like"/>
    <property type="match status" value="1"/>
</dbReference>
<dbReference type="OrthoDB" id="9806163at2"/>
<proteinExistence type="predicted"/>
<dbReference type="Pfam" id="PF08530">
    <property type="entry name" value="PepX_C"/>
    <property type="match status" value="1"/>
</dbReference>
<dbReference type="SMART" id="SM00939">
    <property type="entry name" value="PepX_C"/>
    <property type="match status" value="1"/>
</dbReference>
<gene>
    <name evidence="3" type="ORF">B723_16785</name>
</gene>
<dbReference type="eggNOG" id="COG5276">
    <property type="taxonomic scope" value="Bacteria"/>
</dbReference>
<dbReference type="PANTHER" id="PTHR43056">
    <property type="entry name" value="PEPTIDASE S9 PROLYL OLIGOPEPTIDASE"/>
    <property type="match status" value="1"/>
</dbReference>
<dbReference type="InterPro" id="IPR008979">
    <property type="entry name" value="Galactose-bd-like_sf"/>
</dbReference>
<dbReference type="AlphaFoldDB" id="A0A0K1QQF2"/>
<keyword evidence="1 3" id="KW-0378">Hydrolase</keyword>
<evidence type="ECO:0000313" key="4">
    <source>
        <dbReference type="Proteomes" id="UP000017175"/>
    </source>
</evidence>
<dbReference type="eggNOG" id="COG2936">
    <property type="taxonomic scope" value="Bacteria"/>
</dbReference>
<dbReference type="InterPro" id="IPR000383">
    <property type="entry name" value="Xaa-Pro-like_dom"/>
</dbReference>
<organism evidence="3 4">
    <name type="scientific">Pseudomonas fluorescens NCIMB 11764</name>
    <dbReference type="NCBI Taxonomy" id="1221522"/>
    <lineage>
        <taxon>Bacteria</taxon>
        <taxon>Pseudomonadati</taxon>
        <taxon>Pseudomonadota</taxon>
        <taxon>Gammaproteobacteria</taxon>
        <taxon>Pseudomonadales</taxon>
        <taxon>Pseudomonadaceae</taxon>
        <taxon>Pseudomonas</taxon>
    </lineage>
</organism>
<evidence type="ECO:0000256" key="1">
    <source>
        <dbReference type="ARBA" id="ARBA00022801"/>
    </source>
</evidence>
<dbReference type="Gene3D" id="3.40.50.1820">
    <property type="entry name" value="alpha/beta hydrolase"/>
    <property type="match status" value="1"/>
</dbReference>
<evidence type="ECO:0000313" key="3">
    <source>
        <dbReference type="EMBL" id="AKV07976.1"/>
    </source>
</evidence>
<dbReference type="Proteomes" id="UP000017175">
    <property type="component" value="Chromosome"/>
</dbReference>
<dbReference type="InterPro" id="IPR005674">
    <property type="entry name" value="CocE/Ser_esterase"/>
</dbReference>
<reference evidence="3 4" key="1">
    <citation type="journal article" date="2012" name="J. Bacteriol.">
        <title>Draft genome sequence of the cyanide-utilizing bacterium Pseudomonas fluorescens strain NCIMB 11764.</title>
        <authorList>
            <person name="Vilo C.A."/>
            <person name="Benedik M.J."/>
            <person name="Kunz D.A."/>
            <person name="Dong Q."/>
        </authorList>
    </citation>
    <scope>NUCLEOTIDE SEQUENCE [LARGE SCALE GENOMIC DNA]</scope>
    <source>
        <strain evidence="3 4">NCIMB 11764</strain>
    </source>
</reference>